<dbReference type="PIRSF" id="PIRSF039085">
    <property type="entry name" value="ABC_ATPase_HisP"/>
    <property type="match status" value="1"/>
</dbReference>
<keyword evidence="8" id="KW-0472">Membrane</keyword>
<gene>
    <name evidence="10" type="ORF">ABIE37_000429</name>
</gene>
<comment type="subcellular location">
    <subcellularLocation>
        <location evidence="1">Cell membrane</location>
        <topology evidence="1">Peripheral membrane protein</topology>
    </subcellularLocation>
</comment>
<evidence type="ECO:0000256" key="4">
    <source>
        <dbReference type="ARBA" id="ARBA00022475"/>
    </source>
</evidence>
<dbReference type="CDD" id="cd03262">
    <property type="entry name" value="ABC_HisP_GlnQ"/>
    <property type="match status" value="1"/>
</dbReference>
<dbReference type="SMART" id="SM00382">
    <property type="entry name" value="AAA"/>
    <property type="match status" value="1"/>
</dbReference>
<evidence type="ECO:0000256" key="6">
    <source>
        <dbReference type="ARBA" id="ARBA00022840"/>
    </source>
</evidence>
<dbReference type="GO" id="GO:0005524">
    <property type="term" value="F:ATP binding"/>
    <property type="evidence" value="ECO:0007669"/>
    <property type="project" value="UniProtKB-KW"/>
</dbReference>
<evidence type="ECO:0000259" key="9">
    <source>
        <dbReference type="PROSITE" id="PS50893"/>
    </source>
</evidence>
<evidence type="ECO:0000256" key="2">
    <source>
        <dbReference type="ARBA" id="ARBA00005417"/>
    </source>
</evidence>
<keyword evidence="4" id="KW-1003">Cell membrane</keyword>
<dbReference type="InterPro" id="IPR030679">
    <property type="entry name" value="ABC_ATPase_HisP-typ"/>
</dbReference>
<dbReference type="PANTHER" id="PTHR43166:SF9">
    <property type="entry name" value="GLUTAMATE_ASPARTATE IMPORT ATP-BINDING PROTEIN GLTL"/>
    <property type="match status" value="1"/>
</dbReference>
<dbReference type="Proteomes" id="UP001549307">
    <property type="component" value="Unassembled WGS sequence"/>
</dbReference>
<dbReference type="InterPro" id="IPR003439">
    <property type="entry name" value="ABC_transporter-like_ATP-bd"/>
</dbReference>
<dbReference type="Gene3D" id="3.40.50.300">
    <property type="entry name" value="P-loop containing nucleotide triphosphate hydrolases"/>
    <property type="match status" value="1"/>
</dbReference>
<evidence type="ECO:0000256" key="5">
    <source>
        <dbReference type="ARBA" id="ARBA00022741"/>
    </source>
</evidence>
<sequence>MAITAVSFSSPTCEESSVRRKNFEREGAVNLTDPAEDNRTVVSGAPQTERAIAAEARNVVVDFHGHKAVNGVDLELARGEVVALIGPSGSGKSTLLRTFNHLQEPTSGEILIDGKPTTGSSRIDLLALRRKVGMCFQSFNLFPHLTALENIELAQVHALGRSRKEASARGRELLKRVGLETKADHKPASCSGGQQQRIAIARALALDPEVMLFDEPTSALDPELGVEVLNVMRELAESGMTMMVATHEMHFAEDVADRVIFMADGQILESGAPSVVLRAPQHERTQKFLQAVIGR</sequence>
<keyword evidence="5" id="KW-0547">Nucleotide-binding</keyword>
<comment type="similarity">
    <text evidence="2">Belongs to the ABC transporter superfamily.</text>
</comment>
<dbReference type="InterPro" id="IPR027417">
    <property type="entry name" value="P-loop_NTPase"/>
</dbReference>
<reference evidence="10 11" key="1">
    <citation type="submission" date="2024-06" db="EMBL/GenBank/DDBJ databases">
        <title>Sorghum-associated microbial communities from plants grown in Nebraska, USA.</title>
        <authorList>
            <person name="Schachtman D."/>
        </authorList>
    </citation>
    <scope>NUCLEOTIDE SEQUENCE [LARGE SCALE GENOMIC DNA]</scope>
    <source>
        <strain evidence="10 11">3552</strain>
    </source>
</reference>
<evidence type="ECO:0000256" key="8">
    <source>
        <dbReference type="ARBA" id="ARBA00023136"/>
    </source>
</evidence>
<dbReference type="GeneID" id="92751400"/>
<keyword evidence="6 10" id="KW-0067">ATP-binding</keyword>
<comment type="caution">
    <text evidence="10">The sequence shown here is derived from an EMBL/GenBank/DDBJ whole genome shotgun (WGS) entry which is preliminary data.</text>
</comment>
<feature type="domain" description="ABC transporter" evidence="9">
    <location>
        <begin position="54"/>
        <end position="289"/>
    </location>
</feature>
<dbReference type="InterPro" id="IPR003593">
    <property type="entry name" value="AAA+_ATPase"/>
</dbReference>
<dbReference type="EMBL" id="JBEPSN010000001">
    <property type="protein sequence ID" value="MET4538674.1"/>
    <property type="molecule type" value="Genomic_DNA"/>
</dbReference>
<dbReference type="PANTHER" id="PTHR43166">
    <property type="entry name" value="AMINO ACID IMPORT ATP-BINDING PROTEIN"/>
    <property type="match status" value="1"/>
</dbReference>
<dbReference type="PROSITE" id="PS00211">
    <property type="entry name" value="ABC_TRANSPORTER_1"/>
    <property type="match status" value="1"/>
</dbReference>
<keyword evidence="7" id="KW-0029">Amino-acid transport</keyword>
<evidence type="ECO:0000256" key="7">
    <source>
        <dbReference type="ARBA" id="ARBA00022970"/>
    </source>
</evidence>
<evidence type="ECO:0000313" key="10">
    <source>
        <dbReference type="EMBL" id="MET4538674.1"/>
    </source>
</evidence>
<dbReference type="InterPro" id="IPR050086">
    <property type="entry name" value="MetN_ABC_transporter-like"/>
</dbReference>
<protein>
    <submittedName>
        <fullName evidence="10">Polar amino acid transport system ATP-binding protein</fullName>
    </submittedName>
</protein>
<dbReference type="InterPro" id="IPR017871">
    <property type="entry name" value="ABC_transporter-like_CS"/>
</dbReference>
<name>A0ABV2P1N1_9MICC</name>
<keyword evidence="3" id="KW-0813">Transport</keyword>
<accession>A0ABV2P1N1</accession>
<proteinExistence type="inferred from homology"/>
<dbReference type="PROSITE" id="PS50893">
    <property type="entry name" value="ABC_TRANSPORTER_2"/>
    <property type="match status" value="1"/>
</dbReference>
<evidence type="ECO:0000256" key="1">
    <source>
        <dbReference type="ARBA" id="ARBA00004202"/>
    </source>
</evidence>
<dbReference type="RefSeq" id="WP_354226281.1">
    <property type="nucleotide sequence ID" value="NZ_JBEPSN010000001.1"/>
</dbReference>
<organism evidence="10 11">
    <name type="scientific">Arthrobacter bambusae</name>
    <dbReference type="NCBI Taxonomy" id="1338426"/>
    <lineage>
        <taxon>Bacteria</taxon>
        <taxon>Bacillati</taxon>
        <taxon>Actinomycetota</taxon>
        <taxon>Actinomycetes</taxon>
        <taxon>Micrococcales</taxon>
        <taxon>Micrococcaceae</taxon>
        <taxon>Arthrobacter</taxon>
    </lineage>
</organism>
<dbReference type="SUPFAM" id="SSF52540">
    <property type="entry name" value="P-loop containing nucleoside triphosphate hydrolases"/>
    <property type="match status" value="1"/>
</dbReference>
<evidence type="ECO:0000313" key="11">
    <source>
        <dbReference type="Proteomes" id="UP001549307"/>
    </source>
</evidence>
<keyword evidence="11" id="KW-1185">Reference proteome</keyword>
<dbReference type="Pfam" id="PF00005">
    <property type="entry name" value="ABC_tran"/>
    <property type="match status" value="1"/>
</dbReference>
<evidence type="ECO:0000256" key="3">
    <source>
        <dbReference type="ARBA" id="ARBA00022448"/>
    </source>
</evidence>